<feature type="region of interest" description="Disordered" evidence="1">
    <location>
        <begin position="376"/>
        <end position="397"/>
    </location>
</feature>
<feature type="compositionally biased region" description="Basic and acidic residues" evidence="1">
    <location>
        <begin position="656"/>
        <end position="668"/>
    </location>
</feature>
<protein>
    <recommendedName>
        <fullName evidence="4">EF-hand domain-containing protein</fullName>
    </recommendedName>
</protein>
<feature type="compositionally biased region" description="Low complexity" evidence="1">
    <location>
        <begin position="475"/>
        <end position="492"/>
    </location>
</feature>
<feature type="region of interest" description="Disordered" evidence="1">
    <location>
        <begin position="641"/>
        <end position="689"/>
    </location>
</feature>
<feature type="region of interest" description="Disordered" evidence="1">
    <location>
        <begin position="730"/>
        <end position="771"/>
    </location>
</feature>
<dbReference type="PROSITE" id="PS00018">
    <property type="entry name" value="EF_HAND_1"/>
    <property type="match status" value="1"/>
</dbReference>
<proteinExistence type="predicted"/>
<organism evidence="2 3">
    <name type="scientific">Bodo saltans</name>
    <name type="common">Flagellated protozoan</name>
    <dbReference type="NCBI Taxonomy" id="75058"/>
    <lineage>
        <taxon>Eukaryota</taxon>
        <taxon>Discoba</taxon>
        <taxon>Euglenozoa</taxon>
        <taxon>Kinetoplastea</taxon>
        <taxon>Metakinetoplastina</taxon>
        <taxon>Eubodonida</taxon>
        <taxon>Bodonidae</taxon>
        <taxon>Bodo</taxon>
    </lineage>
</organism>
<dbReference type="Proteomes" id="UP000051952">
    <property type="component" value="Unassembled WGS sequence"/>
</dbReference>
<dbReference type="InterPro" id="IPR018247">
    <property type="entry name" value="EF_Hand_1_Ca_BS"/>
</dbReference>
<evidence type="ECO:0000256" key="1">
    <source>
        <dbReference type="SAM" id="MobiDB-lite"/>
    </source>
</evidence>
<keyword evidence="3" id="KW-1185">Reference proteome</keyword>
<dbReference type="EMBL" id="CYKH01001793">
    <property type="protein sequence ID" value="CUG90106.1"/>
    <property type="molecule type" value="Genomic_DNA"/>
</dbReference>
<sequence>MSGYRGGRLADPLLECLEQTKGHLGDDHSRLSNRRAGGIMTSFSATSRVLDAIEDTLQTVLTAEDQHRYSNGKSTRNANRHTLSWEDAVPVCTKLAQLALRILQRGVVEPFLTSPDHHHMFGHDNASSNGGAAPQLSRLSVRKPLKECSPQECASMVLRCYEELQRIAKKASTTTMSVEKIGVSGGVPGARSVAAASPISSLAVVSKEMQLLRLIFTVEANAQLWSRWSLAFAANATAALQQQQQQNYIQAGQEEGEGVSVDFFDDEDGAEDRATSHYSSAARSAQQQQQQGTNVATSSMPSMLLSFPATLVCEELVLKDLVHIQPVSLRSLVTTEFVWDVLDTDGDGVVDIVDVLLTAPSAPLVQLVEEEIAAASREQQQLHQEGGPGDEGDYPEHRCGRCERLEAELLLARREIQQLKDHVQRVELHQKASASTFTIRVGSGGKHPPSTSQQQQQQQRLPRYAAPTGNARKQSSSTYAAAAPVTTTVHPPQRSFPLATTTGTIVKPHYFNQRIGGTMPHSNSVSGRAATAASVDRESARFDRALHHHYYPAYEDNGNDRSDVTNMRKTSMYTTNTTTTIVDSMSPSTPSKYQFRSSSSLLRGAATSHNSDNNIDALWGELESVIYSPSNLRVKSDTFAAHKAQQHQSVDVMHNQQHEHQQPQDRPSRVSFSDGVLNNNSSDDDDIPRRLKVAAATPTKTSSPIHSSSIFISTAPSASVTAAATVCNGNNRNADHDARSTQQQQLAAGHPAKRASSPVAAADQHRMMPTMSSRQQRLQLLYDEMDENF</sequence>
<gene>
    <name evidence="2" type="ORF">BSAL_25030</name>
</gene>
<name>A0A0S4JHV5_BODSA</name>
<evidence type="ECO:0000313" key="3">
    <source>
        <dbReference type="Proteomes" id="UP000051952"/>
    </source>
</evidence>
<reference evidence="3" key="1">
    <citation type="submission" date="2015-09" db="EMBL/GenBank/DDBJ databases">
        <authorList>
            <consortium name="Pathogen Informatics"/>
        </authorList>
    </citation>
    <scope>NUCLEOTIDE SEQUENCE [LARGE SCALE GENOMIC DNA]</scope>
    <source>
        <strain evidence="3">Lake Konstanz</strain>
    </source>
</reference>
<evidence type="ECO:0008006" key="4">
    <source>
        <dbReference type="Google" id="ProtNLM"/>
    </source>
</evidence>
<dbReference type="AlphaFoldDB" id="A0A0S4JHV5"/>
<feature type="region of interest" description="Disordered" evidence="1">
    <location>
        <begin position="270"/>
        <end position="297"/>
    </location>
</feature>
<accession>A0A0S4JHV5</accession>
<evidence type="ECO:0000313" key="2">
    <source>
        <dbReference type="EMBL" id="CUG90106.1"/>
    </source>
</evidence>
<feature type="compositionally biased region" description="Low complexity" evidence="1">
    <location>
        <begin position="279"/>
        <end position="291"/>
    </location>
</feature>
<feature type="region of interest" description="Disordered" evidence="1">
    <location>
        <begin position="439"/>
        <end position="499"/>
    </location>
</feature>
<dbReference type="VEuPathDB" id="TriTrypDB:BSAL_25030"/>